<organism evidence="16 17">
    <name type="scientific">Legionella busanensis</name>
    <dbReference type="NCBI Taxonomy" id="190655"/>
    <lineage>
        <taxon>Bacteria</taxon>
        <taxon>Pseudomonadati</taxon>
        <taxon>Pseudomonadota</taxon>
        <taxon>Gammaproteobacteria</taxon>
        <taxon>Legionellales</taxon>
        <taxon>Legionellaceae</taxon>
        <taxon>Legionella</taxon>
    </lineage>
</organism>
<comment type="cofactor">
    <cofactor evidence="1">
        <name>(6R)-5,10-methylene-5,6,7,8-tetrahydrofolate</name>
        <dbReference type="ChEBI" id="CHEBI:15636"/>
    </cofactor>
</comment>
<evidence type="ECO:0000259" key="15">
    <source>
        <dbReference type="PROSITE" id="PS51645"/>
    </source>
</evidence>
<dbReference type="InterPro" id="IPR005101">
    <property type="entry name" value="Cryptochr/Photolyase_FAD-bd"/>
</dbReference>
<dbReference type="InterPro" id="IPR036134">
    <property type="entry name" value="Crypto/Photolyase_FAD-like_sf"/>
</dbReference>
<dbReference type="Proteomes" id="UP000254794">
    <property type="component" value="Unassembled WGS sequence"/>
</dbReference>
<dbReference type="InterPro" id="IPR002081">
    <property type="entry name" value="Cryptochrome/DNA_photolyase_1"/>
</dbReference>
<keyword evidence="17" id="KW-1185">Reference proteome</keyword>
<dbReference type="PANTHER" id="PTHR11455">
    <property type="entry name" value="CRYPTOCHROME"/>
    <property type="match status" value="1"/>
</dbReference>
<sequence length="473" mass="55506">MSTAIIWFRQDLRCQDNSALTAACHEHDIVIPLYIAENNLKHLGSAQKWWLHHSLLALKKNLQSHGLNLLLVSGSALSKLQELITTYQVDTVYWNRRYQAWEIEQDKKIKVALNKNKVSIKSFKGNLFFEPWEIQNQKGDYFKVFPPFWRHCFPKINQFDSLSIIKKWPHCPKVHTEDLKDWGLLPTKPNWADKFKTIWQPGENGGLQKLSFFIENNLSNYQINRDYPAKNASSSLSPHLHFGEISLGQIWHAVNSVVENKSYHASSIEQFLTELGWRDFCYHQLYHLPQITIQNLKPQFNHLSWRVSNKDFTKWCQGKTGFPMVDAGMRQLWQTGFMHNRLRMITASFLVKNLLIDWRSGAKWFFDTLLDADLAINSFNWQWIAGSGFEACPPFRIFNPITQGEKFDPNGDYIKTWLPELTNVSKKWIHKPWLEPNLPLKFSQDYSPPMVDLQITRQHALAQYRDLKNFTQK</sequence>
<evidence type="ECO:0000256" key="5">
    <source>
        <dbReference type="ARBA" id="ARBA00022630"/>
    </source>
</evidence>
<dbReference type="Gene3D" id="1.25.40.80">
    <property type="match status" value="1"/>
</dbReference>
<dbReference type="SUPFAM" id="SSF52425">
    <property type="entry name" value="Cryptochrome/photolyase, N-terminal domain"/>
    <property type="match status" value="1"/>
</dbReference>
<feature type="domain" description="Photolyase/cryptochrome alpha/beta" evidence="15">
    <location>
        <begin position="2"/>
        <end position="128"/>
    </location>
</feature>
<evidence type="ECO:0000256" key="4">
    <source>
        <dbReference type="ARBA" id="ARBA00014046"/>
    </source>
</evidence>
<keyword evidence="5 12" id="KW-0285">Flavoprotein</keyword>
<keyword evidence="7 14" id="KW-0157">Chromophore</keyword>
<comment type="similarity">
    <text evidence="2">Belongs to the DNA photolyase class-1 family.</text>
</comment>
<accession>A0A378JPA8</accession>
<comment type="catalytic activity">
    <reaction evidence="9">
        <text>cyclobutadipyrimidine (in DNA) = 2 pyrimidine residues (in DNA).</text>
        <dbReference type="EC" id="4.1.99.3"/>
    </reaction>
</comment>
<proteinExistence type="inferred from homology"/>
<keyword evidence="16" id="KW-0456">Lyase</keyword>
<dbReference type="AlphaFoldDB" id="A0A378JPA8"/>
<comment type="similarity">
    <text evidence="14">Belongs to the DNA photolyase family.</text>
</comment>
<feature type="site" description="Electron transfer via tryptophanyl radical" evidence="13">
    <location>
        <position position="305"/>
    </location>
</feature>
<dbReference type="PRINTS" id="PR00147">
    <property type="entry name" value="DNAPHOTLYASE"/>
</dbReference>
<dbReference type="GO" id="GO:0003904">
    <property type="term" value="F:deoxyribodipyrimidine photo-lyase activity"/>
    <property type="evidence" value="ECO:0007669"/>
    <property type="project" value="UniProtKB-EC"/>
</dbReference>
<evidence type="ECO:0000256" key="12">
    <source>
        <dbReference type="PIRSR" id="PIRSR602081-1"/>
    </source>
</evidence>
<evidence type="ECO:0000256" key="1">
    <source>
        <dbReference type="ARBA" id="ARBA00001932"/>
    </source>
</evidence>
<dbReference type="GO" id="GO:0003677">
    <property type="term" value="F:DNA binding"/>
    <property type="evidence" value="ECO:0007669"/>
    <property type="project" value="TreeGrafter"/>
</dbReference>
<dbReference type="GO" id="GO:0000719">
    <property type="term" value="P:photoreactive repair"/>
    <property type="evidence" value="ECO:0007669"/>
    <property type="project" value="UniProtKB-ARBA"/>
</dbReference>
<dbReference type="PROSITE" id="PS51645">
    <property type="entry name" value="PHR_CRY_ALPHA_BETA"/>
    <property type="match status" value="1"/>
</dbReference>
<dbReference type="Gene3D" id="3.40.50.620">
    <property type="entry name" value="HUPs"/>
    <property type="match status" value="1"/>
</dbReference>
<dbReference type="OrthoDB" id="9772484at2"/>
<dbReference type="InterPro" id="IPR006050">
    <property type="entry name" value="DNA_photolyase_N"/>
</dbReference>
<feature type="binding site" evidence="12">
    <location>
        <begin position="371"/>
        <end position="373"/>
    </location>
    <ligand>
        <name>FAD</name>
        <dbReference type="ChEBI" id="CHEBI:57692"/>
    </ligand>
</feature>
<feature type="binding site" evidence="12">
    <location>
        <position position="221"/>
    </location>
    <ligand>
        <name>FAD</name>
        <dbReference type="ChEBI" id="CHEBI:57692"/>
    </ligand>
</feature>
<evidence type="ECO:0000256" key="13">
    <source>
        <dbReference type="PIRSR" id="PIRSR602081-2"/>
    </source>
</evidence>
<feature type="site" description="Electron transfer via tryptophanyl radical" evidence="13">
    <location>
        <position position="358"/>
    </location>
</feature>
<evidence type="ECO:0000256" key="2">
    <source>
        <dbReference type="ARBA" id="ARBA00005862"/>
    </source>
</evidence>
<dbReference type="EC" id="4.1.99.3" evidence="3"/>
<gene>
    <name evidence="16" type="primary">phrA</name>
    <name evidence="16" type="ORF">NCTC13316_01908</name>
</gene>
<evidence type="ECO:0000256" key="6">
    <source>
        <dbReference type="ARBA" id="ARBA00022827"/>
    </source>
</evidence>
<dbReference type="GO" id="GO:0071949">
    <property type="term" value="F:FAD binding"/>
    <property type="evidence" value="ECO:0007669"/>
    <property type="project" value="TreeGrafter"/>
</dbReference>
<feature type="binding site" evidence="12">
    <location>
        <position position="271"/>
    </location>
    <ligand>
        <name>FAD</name>
        <dbReference type="ChEBI" id="CHEBI:57692"/>
    </ligand>
</feature>
<reference evidence="16 17" key="1">
    <citation type="submission" date="2018-06" db="EMBL/GenBank/DDBJ databases">
        <authorList>
            <consortium name="Pathogen Informatics"/>
            <person name="Doyle S."/>
        </authorList>
    </citation>
    <scope>NUCLEOTIDE SEQUENCE [LARGE SCALE GENOMIC DNA]</scope>
    <source>
        <strain evidence="16 17">NCTC13316</strain>
    </source>
</reference>
<evidence type="ECO:0000256" key="3">
    <source>
        <dbReference type="ARBA" id="ARBA00013149"/>
    </source>
</evidence>
<dbReference type="PROSITE" id="PS00691">
    <property type="entry name" value="DNA_PHOTOLYASES_1_2"/>
    <property type="match status" value="1"/>
</dbReference>
<dbReference type="SUPFAM" id="SSF48173">
    <property type="entry name" value="Cryptochrome/photolyase FAD-binding domain"/>
    <property type="match status" value="1"/>
</dbReference>
<dbReference type="RefSeq" id="WP_115331417.1">
    <property type="nucleotide sequence ID" value="NZ_CAAAHP010000002.1"/>
</dbReference>
<evidence type="ECO:0000256" key="9">
    <source>
        <dbReference type="ARBA" id="ARBA00033999"/>
    </source>
</evidence>
<protein>
    <recommendedName>
        <fullName evidence="4">Deoxyribodipyrimidine photo-lyase</fullName>
        <ecNumber evidence="3">4.1.99.3</ecNumber>
    </recommendedName>
    <alternativeName>
        <fullName evidence="8">DNA photolyase</fullName>
    </alternativeName>
    <alternativeName>
        <fullName evidence="11">Photoreactivating enzyme</fullName>
    </alternativeName>
</protein>
<evidence type="ECO:0000313" key="17">
    <source>
        <dbReference type="Proteomes" id="UP000254794"/>
    </source>
</evidence>
<dbReference type="GO" id="GO:0009416">
    <property type="term" value="P:response to light stimulus"/>
    <property type="evidence" value="ECO:0007669"/>
    <property type="project" value="TreeGrafter"/>
</dbReference>
<dbReference type="PANTHER" id="PTHR11455:SF9">
    <property type="entry name" value="CRYPTOCHROME CIRCADIAN CLOCK 5 ISOFORM X1"/>
    <property type="match status" value="1"/>
</dbReference>
<dbReference type="Gene3D" id="1.10.579.10">
    <property type="entry name" value="DNA Cyclobutane Dipyrimidine Photolyase, subunit A, domain 3"/>
    <property type="match status" value="1"/>
</dbReference>
<dbReference type="Pfam" id="PF03441">
    <property type="entry name" value="FAD_binding_7"/>
    <property type="match status" value="1"/>
</dbReference>
<feature type="binding site" evidence="12">
    <location>
        <begin position="233"/>
        <end position="237"/>
    </location>
    <ligand>
        <name>FAD</name>
        <dbReference type="ChEBI" id="CHEBI:57692"/>
    </ligand>
</feature>
<comment type="function">
    <text evidence="10">Involved in repair of UV radiation-induced DNA damage. Catalyzes the light-dependent monomerization (300-600 nm) of cyclobutyl pyrimidine dimers (in cis-syn configuration), which are formed between adjacent bases on the same DNA strand upon exposure to ultraviolet radiation.</text>
</comment>
<evidence type="ECO:0000256" key="14">
    <source>
        <dbReference type="RuleBase" id="RU004182"/>
    </source>
</evidence>
<comment type="cofactor">
    <cofactor evidence="12">
        <name>FAD</name>
        <dbReference type="ChEBI" id="CHEBI:57692"/>
    </cofactor>
    <text evidence="12">Binds 1 FAD per subunit.</text>
</comment>
<evidence type="ECO:0000256" key="10">
    <source>
        <dbReference type="ARBA" id="ARBA00059220"/>
    </source>
</evidence>
<evidence type="ECO:0000256" key="11">
    <source>
        <dbReference type="ARBA" id="ARBA00083107"/>
    </source>
</evidence>
<dbReference type="InterPro" id="IPR014729">
    <property type="entry name" value="Rossmann-like_a/b/a_fold"/>
</dbReference>
<keyword evidence="6 12" id="KW-0274">FAD</keyword>
<dbReference type="FunFam" id="1.10.579.10:FF:000003">
    <property type="entry name" value="Deoxyribodipyrimidine photo-lyase"/>
    <property type="match status" value="1"/>
</dbReference>
<evidence type="ECO:0000256" key="8">
    <source>
        <dbReference type="ARBA" id="ARBA00031671"/>
    </source>
</evidence>
<dbReference type="InterPro" id="IPR036155">
    <property type="entry name" value="Crypto/Photolyase_N_sf"/>
</dbReference>
<feature type="site" description="Electron transfer via tryptophanyl radical" evidence="13">
    <location>
        <position position="381"/>
    </location>
</feature>
<dbReference type="Pfam" id="PF00875">
    <property type="entry name" value="DNA_photolyase"/>
    <property type="match status" value="1"/>
</dbReference>
<evidence type="ECO:0000256" key="7">
    <source>
        <dbReference type="ARBA" id="ARBA00022991"/>
    </source>
</evidence>
<dbReference type="EMBL" id="UGOD01000001">
    <property type="protein sequence ID" value="STX51810.1"/>
    <property type="molecule type" value="Genomic_DNA"/>
</dbReference>
<dbReference type="PROSITE" id="PS00394">
    <property type="entry name" value="DNA_PHOTOLYASES_1_1"/>
    <property type="match status" value="1"/>
</dbReference>
<dbReference type="InterPro" id="IPR018394">
    <property type="entry name" value="DNA_photolyase_1_CS_C"/>
</dbReference>
<name>A0A378JPA8_9GAMM</name>
<evidence type="ECO:0000313" key="16">
    <source>
        <dbReference type="EMBL" id="STX51810.1"/>
    </source>
</evidence>